<keyword evidence="3" id="KW-1185">Reference proteome</keyword>
<evidence type="ECO:0000256" key="1">
    <source>
        <dbReference type="SAM" id="MobiDB-lite"/>
    </source>
</evidence>
<organism evidence="2 3">
    <name type="scientific">Longispora fulva</name>
    <dbReference type="NCBI Taxonomy" id="619741"/>
    <lineage>
        <taxon>Bacteria</taxon>
        <taxon>Bacillati</taxon>
        <taxon>Actinomycetota</taxon>
        <taxon>Actinomycetes</taxon>
        <taxon>Micromonosporales</taxon>
        <taxon>Micromonosporaceae</taxon>
        <taxon>Longispora</taxon>
    </lineage>
</organism>
<accession>A0A8J7GYA1</accession>
<feature type="compositionally biased region" description="Basic and acidic residues" evidence="1">
    <location>
        <begin position="79"/>
        <end position="91"/>
    </location>
</feature>
<dbReference type="AlphaFoldDB" id="A0A8J7GYA1"/>
<protein>
    <submittedName>
        <fullName evidence="2">Uncharacterized protein</fullName>
    </submittedName>
</protein>
<name>A0A8J7GYA1_9ACTN</name>
<feature type="region of interest" description="Disordered" evidence="1">
    <location>
        <begin position="79"/>
        <end position="107"/>
    </location>
</feature>
<dbReference type="Proteomes" id="UP000622552">
    <property type="component" value="Unassembled WGS sequence"/>
</dbReference>
<evidence type="ECO:0000313" key="3">
    <source>
        <dbReference type="Proteomes" id="UP000622552"/>
    </source>
</evidence>
<dbReference type="EMBL" id="JADOUF010000001">
    <property type="protein sequence ID" value="MBG6139858.1"/>
    <property type="molecule type" value="Genomic_DNA"/>
</dbReference>
<gene>
    <name evidence="2" type="ORF">IW245_006052</name>
</gene>
<dbReference type="RefSeq" id="WP_197006471.1">
    <property type="nucleotide sequence ID" value="NZ_BONS01000006.1"/>
</dbReference>
<comment type="caution">
    <text evidence="2">The sequence shown here is derived from an EMBL/GenBank/DDBJ whole genome shotgun (WGS) entry which is preliminary data.</text>
</comment>
<reference evidence="2" key="1">
    <citation type="submission" date="2020-11" db="EMBL/GenBank/DDBJ databases">
        <title>Sequencing the genomes of 1000 actinobacteria strains.</title>
        <authorList>
            <person name="Klenk H.-P."/>
        </authorList>
    </citation>
    <scope>NUCLEOTIDE SEQUENCE</scope>
    <source>
        <strain evidence="2">DSM 45356</strain>
    </source>
</reference>
<sequence>MIPDPQAVAEHSMHAIFSDPTTFHEFIGYLIESAWHNGYQQALRHVAARHIEIHAAPAPLAPTWEEQVAARIARMESYAAEHPHGPAHEETAEQVATVHPIKRRTAA</sequence>
<evidence type="ECO:0000313" key="2">
    <source>
        <dbReference type="EMBL" id="MBG6139858.1"/>
    </source>
</evidence>
<proteinExistence type="predicted"/>